<sequence>MATTCRDVAAAISASDLHTADRQTGTGDSLVSLSFTCIRTSSFMPVSSSIMTQASMGRAISRCSSRAVPNAGFSIQESRRETPLHSDTLLFAVCQLFSYTLYICYNGRESAFAAMAWLLDLVAWYHLQTKTLFRHLSMSISLVTLLLRTRPNKTKACANGGLLGGKWKRKHYYDTEQIIVSNFKLDG</sequence>
<dbReference type="EMBL" id="SRLO01000224">
    <property type="protein sequence ID" value="TNN66151.1"/>
    <property type="molecule type" value="Genomic_DNA"/>
</dbReference>
<protein>
    <submittedName>
        <fullName evidence="1">Uncharacterized protein</fullName>
    </submittedName>
</protein>
<dbReference type="Proteomes" id="UP000314294">
    <property type="component" value="Unassembled WGS sequence"/>
</dbReference>
<comment type="caution">
    <text evidence="1">The sequence shown here is derived from an EMBL/GenBank/DDBJ whole genome shotgun (WGS) entry which is preliminary data.</text>
</comment>
<accession>A0A4Z2HKN0</accession>
<keyword evidence="2" id="KW-1185">Reference proteome</keyword>
<reference evidence="1 2" key="1">
    <citation type="submission" date="2019-03" db="EMBL/GenBank/DDBJ databases">
        <title>First draft genome of Liparis tanakae, snailfish: a comprehensive survey of snailfish specific genes.</title>
        <authorList>
            <person name="Kim W."/>
            <person name="Song I."/>
            <person name="Jeong J.-H."/>
            <person name="Kim D."/>
            <person name="Kim S."/>
            <person name="Ryu S."/>
            <person name="Song J.Y."/>
            <person name="Lee S.K."/>
        </authorList>
    </citation>
    <scope>NUCLEOTIDE SEQUENCE [LARGE SCALE GENOMIC DNA]</scope>
    <source>
        <tissue evidence="1">Muscle</tissue>
    </source>
</reference>
<organism evidence="1 2">
    <name type="scientific">Liparis tanakae</name>
    <name type="common">Tanaka's snailfish</name>
    <dbReference type="NCBI Taxonomy" id="230148"/>
    <lineage>
        <taxon>Eukaryota</taxon>
        <taxon>Metazoa</taxon>
        <taxon>Chordata</taxon>
        <taxon>Craniata</taxon>
        <taxon>Vertebrata</taxon>
        <taxon>Euteleostomi</taxon>
        <taxon>Actinopterygii</taxon>
        <taxon>Neopterygii</taxon>
        <taxon>Teleostei</taxon>
        <taxon>Neoteleostei</taxon>
        <taxon>Acanthomorphata</taxon>
        <taxon>Eupercaria</taxon>
        <taxon>Perciformes</taxon>
        <taxon>Cottioidei</taxon>
        <taxon>Cottales</taxon>
        <taxon>Liparidae</taxon>
        <taxon>Liparis</taxon>
    </lineage>
</organism>
<name>A0A4Z2HKN0_9TELE</name>
<evidence type="ECO:0000313" key="2">
    <source>
        <dbReference type="Proteomes" id="UP000314294"/>
    </source>
</evidence>
<gene>
    <name evidence="1" type="ORF">EYF80_023629</name>
</gene>
<proteinExistence type="predicted"/>
<dbReference type="AlphaFoldDB" id="A0A4Z2HKN0"/>
<evidence type="ECO:0000313" key="1">
    <source>
        <dbReference type="EMBL" id="TNN66151.1"/>
    </source>
</evidence>